<protein>
    <submittedName>
        <fullName evidence="2">Winged helix-turn-helix domain-containing protein</fullName>
    </submittedName>
</protein>
<evidence type="ECO:0000259" key="1">
    <source>
        <dbReference type="Pfam" id="PF13592"/>
    </source>
</evidence>
<reference evidence="2 3" key="1">
    <citation type="submission" date="2022-12" db="EMBL/GenBank/DDBJ databases">
        <authorList>
            <person name="Ruckert C."/>
            <person name="Busche T."/>
            <person name="Kalinowski J."/>
            <person name="Wittmann C."/>
        </authorList>
    </citation>
    <scope>NUCLEOTIDE SEQUENCE [LARGE SCALE GENOMIC DNA]</scope>
    <source>
        <strain evidence="2 3">DSM 40276</strain>
    </source>
</reference>
<dbReference type="RefSeq" id="WP_277410989.1">
    <property type="nucleotide sequence ID" value="NZ_JBHSKQ010000024.1"/>
</dbReference>
<accession>A0ABY7IXS2</accession>
<keyword evidence="3" id="KW-1185">Reference proteome</keyword>
<dbReference type="InterPro" id="IPR025959">
    <property type="entry name" value="Winged_HTH_dom"/>
</dbReference>
<dbReference type="Pfam" id="PF13592">
    <property type="entry name" value="HTH_33"/>
    <property type="match status" value="1"/>
</dbReference>
<feature type="domain" description="Winged helix-turn helix" evidence="1">
    <location>
        <begin position="2"/>
        <end position="54"/>
    </location>
</feature>
<dbReference type="EMBL" id="CP114203">
    <property type="protein sequence ID" value="WAU03782.1"/>
    <property type="molecule type" value="Genomic_DNA"/>
</dbReference>
<dbReference type="Proteomes" id="UP001210169">
    <property type="component" value="Chromosome"/>
</dbReference>
<name>A0ABY7IXS2_STRNI</name>
<gene>
    <name evidence="2" type="ORF">STRNI_001968</name>
</gene>
<organism evidence="2 3">
    <name type="scientific">Streptomyces nigrescens</name>
    <dbReference type="NCBI Taxonomy" id="1920"/>
    <lineage>
        <taxon>Bacteria</taxon>
        <taxon>Bacillati</taxon>
        <taxon>Actinomycetota</taxon>
        <taxon>Actinomycetes</taxon>
        <taxon>Kitasatosporales</taxon>
        <taxon>Streptomycetaceae</taxon>
        <taxon>Streptomyces</taxon>
    </lineage>
</organism>
<evidence type="ECO:0000313" key="2">
    <source>
        <dbReference type="EMBL" id="WAU03782.1"/>
    </source>
</evidence>
<evidence type="ECO:0000313" key="3">
    <source>
        <dbReference type="Proteomes" id="UP001210169"/>
    </source>
</evidence>
<sequence length="58" mass="6813">MLARIAEVVRRRFGTEYTLARLDLLLHRLGWSMQVPSRKATEWDEVKIAAWKDKLCPS</sequence>
<proteinExistence type="predicted"/>